<comment type="caution">
    <text evidence="2">The sequence shown here is derived from an EMBL/GenBank/DDBJ whole genome shotgun (WGS) entry which is preliminary data.</text>
</comment>
<proteinExistence type="predicted"/>
<dbReference type="Gene3D" id="3.30.310.50">
    <property type="entry name" value="Alpha-D-phosphohexomutase, C-terminal domain"/>
    <property type="match status" value="1"/>
</dbReference>
<dbReference type="Pfam" id="PF09981">
    <property type="entry name" value="DUF2218"/>
    <property type="match status" value="1"/>
</dbReference>
<protein>
    <recommendedName>
        <fullName evidence="4">DUF2218 domain-containing protein</fullName>
    </recommendedName>
</protein>
<gene>
    <name evidence="2" type="ORF">Ani05nite_45060</name>
</gene>
<dbReference type="EMBL" id="BOMQ01000053">
    <property type="protein sequence ID" value="GIE50972.1"/>
    <property type="molecule type" value="Genomic_DNA"/>
</dbReference>
<keyword evidence="3" id="KW-1185">Reference proteome</keyword>
<feature type="region of interest" description="Disordered" evidence="1">
    <location>
        <begin position="106"/>
        <end position="129"/>
    </location>
</feature>
<dbReference type="RefSeq" id="WP_203771083.1">
    <property type="nucleotide sequence ID" value="NZ_BAAAYJ010000062.1"/>
</dbReference>
<organism evidence="2 3">
    <name type="scientific">Actinoplanes nipponensis</name>
    <dbReference type="NCBI Taxonomy" id="135950"/>
    <lineage>
        <taxon>Bacteria</taxon>
        <taxon>Bacillati</taxon>
        <taxon>Actinomycetota</taxon>
        <taxon>Actinomycetes</taxon>
        <taxon>Micromonosporales</taxon>
        <taxon>Micromonosporaceae</taxon>
        <taxon>Actinoplanes</taxon>
    </lineage>
</organism>
<name>A0A919JK90_9ACTN</name>
<evidence type="ECO:0000313" key="3">
    <source>
        <dbReference type="Proteomes" id="UP000647172"/>
    </source>
</evidence>
<evidence type="ECO:0000313" key="2">
    <source>
        <dbReference type="EMBL" id="GIE50972.1"/>
    </source>
</evidence>
<dbReference type="InterPro" id="IPR014543">
    <property type="entry name" value="UCP028291"/>
</dbReference>
<dbReference type="AlphaFoldDB" id="A0A919JK90"/>
<evidence type="ECO:0008006" key="4">
    <source>
        <dbReference type="Google" id="ProtNLM"/>
    </source>
</evidence>
<accession>A0A919JK90</accession>
<evidence type="ECO:0000256" key="1">
    <source>
        <dbReference type="SAM" id="MobiDB-lite"/>
    </source>
</evidence>
<dbReference type="Proteomes" id="UP000647172">
    <property type="component" value="Unassembled WGS sequence"/>
</dbReference>
<reference evidence="2" key="1">
    <citation type="submission" date="2021-01" db="EMBL/GenBank/DDBJ databases">
        <title>Whole genome shotgun sequence of Actinoplanes nipponensis NBRC 14063.</title>
        <authorList>
            <person name="Komaki H."/>
            <person name="Tamura T."/>
        </authorList>
    </citation>
    <scope>NUCLEOTIDE SEQUENCE</scope>
    <source>
        <strain evidence="2">NBRC 14063</strain>
    </source>
</reference>
<sequence>MPILQARIHTARATRYLGQFCKHAAAMGAGGHTSRMHLHTTMARGEVHVTADWSDTSGTVTFTPWGRCTLTAADNTLTLRIDATDDDGITRMREIIDRDLQRFSRRDPLTVSWHQPGTPGAAPFGPPAP</sequence>